<organism evidence="3 4">
    <name type="scientific">Clostridium rhizosphaerae</name>
    <dbReference type="NCBI Taxonomy" id="2803861"/>
    <lineage>
        <taxon>Bacteria</taxon>
        <taxon>Bacillati</taxon>
        <taxon>Bacillota</taxon>
        <taxon>Clostridia</taxon>
        <taxon>Eubacteriales</taxon>
        <taxon>Clostridiaceae</taxon>
        <taxon>Clostridium</taxon>
    </lineage>
</organism>
<dbReference type="PROSITE" id="PS51372">
    <property type="entry name" value="PRD_2"/>
    <property type="match status" value="1"/>
</dbReference>
<dbReference type="Gene3D" id="1.10.1790.10">
    <property type="entry name" value="PRD domain"/>
    <property type="match status" value="1"/>
</dbReference>
<gene>
    <name evidence="3" type="ORF">JK636_04340</name>
</gene>
<reference evidence="3 4" key="1">
    <citation type="submission" date="2021-01" db="EMBL/GenBank/DDBJ databases">
        <title>Genome public.</title>
        <authorList>
            <person name="Liu C."/>
            <person name="Sun Q."/>
        </authorList>
    </citation>
    <scope>NUCLEOTIDE SEQUENCE [LARGE SCALE GENOMIC DNA]</scope>
    <source>
        <strain evidence="3 4">YIM B02515</strain>
    </source>
</reference>
<evidence type="ECO:0000313" key="3">
    <source>
        <dbReference type="EMBL" id="MBL4934984.1"/>
    </source>
</evidence>
<name>A0ABS1T9G1_9CLOT</name>
<dbReference type="EMBL" id="JAESWC010000002">
    <property type="protein sequence ID" value="MBL4934984.1"/>
    <property type="molecule type" value="Genomic_DNA"/>
</dbReference>
<dbReference type="SUPFAM" id="SSF50151">
    <property type="entry name" value="SacY-like RNA-binding domain"/>
    <property type="match status" value="1"/>
</dbReference>
<dbReference type="InterPro" id="IPR004341">
    <property type="entry name" value="CAT_RNA-bd_dom"/>
</dbReference>
<evidence type="ECO:0000313" key="4">
    <source>
        <dbReference type="Proteomes" id="UP000632377"/>
    </source>
</evidence>
<dbReference type="Pfam" id="PF03123">
    <property type="entry name" value="CAT_RBD"/>
    <property type="match status" value="1"/>
</dbReference>
<sequence>MRNKDCRFKITRIINNNVLTSKDHQNEVVLMGKGIAWNKKVGDVVEEKNIEKIFTLKENEKSRYLDFIEQIDSSFFEMAIEILDESQKETGIEPNPIAYLMLADHISSAVERSKMGINLVNENLNEIKRFHSKEFNVGKAALDKIEAKYDVRLKLDEAGFIAHHLINVLGSTDEETNRNQFIQKIIELVENYFEITLDKESIPYERFLTHLRYFSSRIFSKK</sequence>
<dbReference type="PANTHER" id="PTHR30185">
    <property type="entry name" value="CRYPTIC BETA-GLUCOSIDE BGL OPERON ANTITERMINATOR"/>
    <property type="match status" value="1"/>
</dbReference>
<dbReference type="InterPro" id="IPR011608">
    <property type="entry name" value="PRD"/>
</dbReference>
<dbReference type="PANTHER" id="PTHR30185:SF15">
    <property type="entry name" value="CRYPTIC BETA-GLUCOSIDE BGL OPERON ANTITERMINATOR"/>
    <property type="match status" value="1"/>
</dbReference>
<dbReference type="SUPFAM" id="SSF63520">
    <property type="entry name" value="PTS-regulatory domain, PRD"/>
    <property type="match status" value="2"/>
</dbReference>
<dbReference type="InterPro" id="IPR050661">
    <property type="entry name" value="BglG_antiterminators"/>
</dbReference>
<dbReference type="Gene3D" id="1.20.890.100">
    <property type="match status" value="1"/>
</dbReference>
<feature type="domain" description="PRD" evidence="2">
    <location>
        <begin position="70"/>
        <end position="175"/>
    </location>
</feature>
<keyword evidence="1" id="KW-0677">Repeat</keyword>
<comment type="caution">
    <text evidence="3">The sequence shown here is derived from an EMBL/GenBank/DDBJ whole genome shotgun (WGS) entry which is preliminary data.</text>
</comment>
<dbReference type="RefSeq" id="WP_202747612.1">
    <property type="nucleotide sequence ID" value="NZ_JAESWC010000002.1"/>
</dbReference>
<dbReference type="Gene3D" id="2.30.24.10">
    <property type="entry name" value="CAT RNA-binding domain"/>
    <property type="match status" value="1"/>
</dbReference>
<dbReference type="InterPro" id="IPR036634">
    <property type="entry name" value="PRD_sf"/>
</dbReference>
<dbReference type="Pfam" id="PF00874">
    <property type="entry name" value="PRD"/>
    <property type="match status" value="1"/>
</dbReference>
<evidence type="ECO:0000256" key="1">
    <source>
        <dbReference type="ARBA" id="ARBA00022737"/>
    </source>
</evidence>
<keyword evidence="4" id="KW-1185">Reference proteome</keyword>
<dbReference type="SMART" id="SM01061">
    <property type="entry name" value="CAT_RBD"/>
    <property type="match status" value="1"/>
</dbReference>
<protein>
    <submittedName>
        <fullName evidence="3">PRD domain-containing protein</fullName>
    </submittedName>
</protein>
<evidence type="ECO:0000259" key="2">
    <source>
        <dbReference type="PROSITE" id="PS51372"/>
    </source>
</evidence>
<proteinExistence type="predicted"/>
<accession>A0ABS1T9G1</accession>
<dbReference type="Proteomes" id="UP000632377">
    <property type="component" value="Unassembled WGS sequence"/>
</dbReference>
<dbReference type="InterPro" id="IPR036650">
    <property type="entry name" value="CAT_RNA-bd_dom_sf"/>
</dbReference>